<dbReference type="SUPFAM" id="SSF81383">
    <property type="entry name" value="F-box domain"/>
    <property type="match status" value="1"/>
</dbReference>
<reference evidence="3" key="1">
    <citation type="journal article" date="2011" name="Nat. Genet.">
        <title>The Arabidopsis lyrata genome sequence and the basis of rapid genome size change.</title>
        <authorList>
            <person name="Hu T.T."/>
            <person name="Pattyn P."/>
            <person name="Bakker E.G."/>
            <person name="Cao J."/>
            <person name="Cheng J.-F."/>
            <person name="Clark R.M."/>
            <person name="Fahlgren N."/>
            <person name="Fawcett J.A."/>
            <person name="Grimwood J."/>
            <person name="Gundlach H."/>
            <person name="Haberer G."/>
            <person name="Hollister J.D."/>
            <person name="Ossowski S."/>
            <person name="Ottilar R.P."/>
            <person name="Salamov A.A."/>
            <person name="Schneeberger K."/>
            <person name="Spannagl M."/>
            <person name="Wang X."/>
            <person name="Yang L."/>
            <person name="Nasrallah M.E."/>
            <person name="Bergelson J."/>
            <person name="Carrington J.C."/>
            <person name="Gaut B.S."/>
            <person name="Schmutz J."/>
            <person name="Mayer K.F.X."/>
            <person name="Van de Peer Y."/>
            <person name="Grigoriev I.V."/>
            <person name="Nordborg M."/>
            <person name="Weigel D."/>
            <person name="Guo Y.-L."/>
        </authorList>
    </citation>
    <scope>NUCLEOTIDE SEQUENCE [LARGE SCALE GENOMIC DNA]</scope>
    <source>
        <strain evidence="3">cv. MN47</strain>
    </source>
</reference>
<dbReference type="HOGENOM" id="CLU_2797396_0_0_1"/>
<dbReference type="SMART" id="SM00256">
    <property type="entry name" value="FBOX"/>
    <property type="match status" value="1"/>
</dbReference>
<gene>
    <name evidence="2" type="ORF">ARALYDRAFT_894975</name>
</gene>
<organism evidence="3">
    <name type="scientific">Arabidopsis lyrata subsp. lyrata</name>
    <name type="common">Lyre-leaved rock-cress</name>
    <dbReference type="NCBI Taxonomy" id="81972"/>
    <lineage>
        <taxon>Eukaryota</taxon>
        <taxon>Viridiplantae</taxon>
        <taxon>Streptophyta</taxon>
        <taxon>Embryophyta</taxon>
        <taxon>Tracheophyta</taxon>
        <taxon>Spermatophyta</taxon>
        <taxon>Magnoliopsida</taxon>
        <taxon>eudicotyledons</taxon>
        <taxon>Gunneridae</taxon>
        <taxon>Pentapetalae</taxon>
        <taxon>rosids</taxon>
        <taxon>malvids</taxon>
        <taxon>Brassicales</taxon>
        <taxon>Brassicaceae</taxon>
        <taxon>Camelineae</taxon>
        <taxon>Arabidopsis</taxon>
    </lineage>
</organism>
<proteinExistence type="predicted"/>
<feature type="domain" description="F-box" evidence="1">
    <location>
        <begin position="3"/>
        <end position="48"/>
    </location>
</feature>
<dbReference type="PROSITE" id="PS50181">
    <property type="entry name" value="FBOX"/>
    <property type="match status" value="1"/>
</dbReference>
<evidence type="ECO:0000313" key="3">
    <source>
        <dbReference type="Proteomes" id="UP000008694"/>
    </source>
</evidence>
<dbReference type="STRING" id="81972.D7KYU1"/>
<evidence type="ECO:0000313" key="2">
    <source>
        <dbReference type="EMBL" id="EFH63624.1"/>
    </source>
</evidence>
<dbReference type="PANTHER" id="PTHR31672:SF3">
    <property type="entry name" value="F-BOX ASSOCIATED UBIQUITINATION EFFECTOR FAMILY PROTEIN"/>
    <property type="match status" value="1"/>
</dbReference>
<dbReference type="Gene3D" id="1.20.1280.50">
    <property type="match status" value="1"/>
</dbReference>
<dbReference type="Proteomes" id="UP000008694">
    <property type="component" value="Unassembled WGS sequence"/>
</dbReference>
<dbReference type="InterPro" id="IPR036047">
    <property type="entry name" value="F-box-like_dom_sf"/>
</dbReference>
<dbReference type="InterPro" id="IPR001810">
    <property type="entry name" value="F-box_dom"/>
</dbReference>
<keyword evidence="3" id="KW-1185">Reference proteome</keyword>
<dbReference type="Pfam" id="PF00646">
    <property type="entry name" value="F-box"/>
    <property type="match status" value="1"/>
</dbReference>
<sequence length="76" mass="9003">MENPNFDTLPEHLQMEILSRLPPQYLGKCLFVSKQWASLIQSQEFRDLYLSRWMADDLDVVLLLLDLLRPKLNLQT</sequence>
<protein>
    <recommendedName>
        <fullName evidence="1">F-box domain-containing protein</fullName>
    </recommendedName>
</protein>
<dbReference type="InterPro" id="IPR050796">
    <property type="entry name" value="SCF_F-box_component"/>
</dbReference>
<dbReference type="PANTHER" id="PTHR31672">
    <property type="entry name" value="BNACNNG10540D PROTEIN"/>
    <property type="match status" value="1"/>
</dbReference>
<dbReference type="AlphaFoldDB" id="D7KYU1"/>
<accession>D7KYU1</accession>
<dbReference type="EMBL" id="GL348714">
    <property type="protein sequence ID" value="EFH63624.1"/>
    <property type="molecule type" value="Genomic_DNA"/>
</dbReference>
<dbReference type="Gramene" id="scaffold_202049.1">
    <property type="protein sequence ID" value="scaffold_202049.1"/>
    <property type="gene ID" value="scaffold_202049.1"/>
</dbReference>
<name>D7KYU1_ARALL</name>
<evidence type="ECO:0000259" key="1">
    <source>
        <dbReference type="PROSITE" id="PS50181"/>
    </source>
</evidence>